<name>A0A8J2S9P9_9CRUS</name>
<dbReference type="EMBL" id="CAKKLH010000340">
    <property type="protein sequence ID" value="CAH0113492.1"/>
    <property type="molecule type" value="Genomic_DNA"/>
</dbReference>
<accession>A0A8J2S9P9</accession>
<feature type="transmembrane region" description="Helical" evidence="2">
    <location>
        <begin position="105"/>
        <end position="124"/>
    </location>
</feature>
<reference evidence="3" key="1">
    <citation type="submission" date="2021-11" db="EMBL/GenBank/DDBJ databases">
        <authorList>
            <person name="Schell T."/>
        </authorList>
    </citation>
    <scope>NUCLEOTIDE SEQUENCE</scope>
    <source>
        <strain evidence="3">M5</strain>
    </source>
</reference>
<dbReference type="Proteomes" id="UP000789390">
    <property type="component" value="Unassembled WGS sequence"/>
</dbReference>
<evidence type="ECO:0000313" key="3">
    <source>
        <dbReference type="EMBL" id="CAH0113492.1"/>
    </source>
</evidence>
<sequence>MAWSDGRANSFPGEWALLITFIGKSLKSNEDERSLMELYRRVATVLVGLLLDDRLSRHDDNEPMRHDNEKQKTKQKQVDSFQLKRKQRNHLASACFCFKNSSKYIRTYTILALLIFSIFSMFGLRQKTYRYHFRRGSRIAISFLS</sequence>
<keyword evidence="2" id="KW-0472">Membrane</keyword>
<keyword evidence="4" id="KW-1185">Reference proteome</keyword>
<keyword evidence="2" id="KW-0812">Transmembrane</keyword>
<keyword evidence="2" id="KW-1133">Transmembrane helix</keyword>
<evidence type="ECO:0000313" key="4">
    <source>
        <dbReference type="Proteomes" id="UP000789390"/>
    </source>
</evidence>
<feature type="region of interest" description="Disordered" evidence="1">
    <location>
        <begin position="57"/>
        <end position="78"/>
    </location>
</feature>
<evidence type="ECO:0000256" key="2">
    <source>
        <dbReference type="SAM" id="Phobius"/>
    </source>
</evidence>
<feature type="compositionally biased region" description="Basic and acidic residues" evidence="1">
    <location>
        <begin position="57"/>
        <end position="72"/>
    </location>
</feature>
<comment type="caution">
    <text evidence="3">The sequence shown here is derived from an EMBL/GenBank/DDBJ whole genome shotgun (WGS) entry which is preliminary data.</text>
</comment>
<dbReference type="AlphaFoldDB" id="A0A8J2S9P9"/>
<proteinExistence type="predicted"/>
<protein>
    <submittedName>
        <fullName evidence="3">Uncharacterized protein</fullName>
    </submittedName>
</protein>
<gene>
    <name evidence="3" type="ORF">DGAL_LOCUS17388</name>
</gene>
<organism evidence="3 4">
    <name type="scientific">Daphnia galeata</name>
    <dbReference type="NCBI Taxonomy" id="27404"/>
    <lineage>
        <taxon>Eukaryota</taxon>
        <taxon>Metazoa</taxon>
        <taxon>Ecdysozoa</taxon>
        <taxon>Arthropoda</taxon>
        <taxon>Crustacea</taxon>
        <taxon>Branchiopoda</taxon>
        <taxon>Diplostraca</taxon>
        <taxon>Cladocera</taxon>
        <taxon>Anomopoda</taxon>
        <taxon>Daphniidae</taxon>
        <taxon>Daphnia</taxon>
    </lineage>
</organism>
<evidence type="ECO:0000256" key="1">
    <source>
        <dbReference type="SAM" id="MobiDB-lite"/>
    </source>
</evidence>